<proteinExistence type="inferred from homology"/>
<protein>
    <submittedName>
        <fullName evidence="4">Lysophospholipase II</fullName>
        <ecNumber evidence="4">3.1.1.5</ecNumber>
    </submittedName>
</protein>
<sequence>MMFANYMQPYLVYAGALTLASVLLYPRTLGGGAVFSGWVPFNTTIKGKVSPEARKTPILWSHGIADKTVLFEAGQEGPPFLKEIGMKCQFKVRLPSFFQLLFCFRQPVHSS</sequence>
<dbReference type="SUPFAM" id="SSF53474">
    <property type="entry name" value="alpha/beta-Hydrolases"/>
    <property type="match status" value="1"/>
</dbReference>
<name>A0A2I0B707_9ASPA</name>
<reference evidence="4 5" key="1">
    <citation type="journal article" date="2017" name="Nature">
        <title>The Apostasia genome and the evolution of orchids.</title>
        <authorList>
            <person name="Zhang G.Q."/>
            <person name="Liu K.W."/>
            <person name="Li Z."/>
            <person name="Lohaus R."/>
            <person name="Hsiao Y.Y."/>
            <person name="Niu S.C."/>
            <person name="Wang J.Y."/>
            <person name="Lin Y.C."/>
            <person name="Xu Q."/>
            <person name="Chen L.J."/>
            <person name="Yoshida K."/>
            <person name="Fujiwara S."/>
            <person name="Wang Z.W."/>
            <person name="Zhang Y.Q."/>
            <person name="Mitsuda N."/>
            <person name="Wang M."/>
            <person name="Liu G.H."/>
            <person name="Pecoraro L."/>
            <person name="Huang H.X."/>
            <person name="Xiao X.J."/>
            <person name="Lin M."/>
            <person name="Wu X.Y."/>
            <person name="Wu W.L."/>
            <person name="Chen Y.Y."/>
            <person name="Chang S.B."/>
            <person name="Sakamoto S."/>
            <person name="Ohme-Takagi M."/>
            <person name="Yagi M."/>
            <person name="Zeng S.J."/>
            <person name="Shen C.Y."/>
            <person name="Yeh C.M."/>
            <person name="Luo Y.B."/>
            <person name="Tsai W.C."/>
            <person name="Van de Peer Y."/>
            <person name="Liu Z.J."/>
        </authorList>
    </citation>
    <scope>NUCLEOTIDE SEQUENCE [LARGE SCALE GENOMIC DNA]</scope>
    <source>
        <strain evidence="5">cv. Shenzhen</strain>
        <tissue evidence="4">Stem</tissue>
    </source>
</reference>
<evidence type="ECO:0000259" key="3">
    <source>
        <dbReference type="Pfam" id="PF02230"/>
    </source>
</evidence>
<dbReference type="InterPro" id="IPR029058">
    <property type="entry name" value="AB_hydrolase_fold"/>
</dbReference>
<dbReference type="AlphaFoldDB" id="A0A2I0B707"/>
<dbReference type="GO" id="GO:0005737">
    <property type="term" value="C:cytoplasm"/>
    <property type="evidence" value="ECO:0007669"/>
    <property type="project" value="TreeGrafter"/>
</dbReference>
<feature type="domain" description="Phospholipase/carboxylesterase/thioesterase" evidence="3">
    <location>
        <begin position="15"/>
        <end position="91"/>
    </location>
</feature>
<dbReference type="InterPro" id="IPR003140">
    <property type="entry name" value="PLipase/COase/thioEstase"/>
</dbReference>
<evidence type="ECO:0000256" key="1">
    <source>
        <dbReference type="ARBA" id="ARBA00006499"/>
    </source>
</evidence>
<dbReference type="OrthoDB" id="2418081at2759"/>
<organism evidence="4 5">
    <name type="scientific">Apostasia shenzhenica</name>
    <dbReference type="NCBI Taxonomy" id="1088818"/>
    <lineage>
        <taxon>Eukaryota</taxon>
        <taxon>Viridiplantae</taxon>
        <taxon>Streptophyta</taxon>
        <taxon>Embryophyta</taxon>
        <taxon>Tracheophyta</taxon>
        <taxon>Spermatophyta</taxon>
        <taxon>Magnoliopsida</taxon>
        <taxon>Liliopsida</taxon>
        <taxon>Asparagales</taxon>
        <taxon>Orchidaceae</taxon>
        <taxon>Apostasioideae</taxon>
        <taxon>Apostasia</taxon>
    </lineage>
</organism>
<evidence type="ECO:0000256" key="2">
    <source>
        <dbReference type="ARBA" id="ARBA00022801"/>
    </source>
</evidence>
<dbReference type="GO" id="GO:0008474">
    <property type="term" value="F:palmitoyl-(protein) hydrolase activity"/>
    <property type="evidence" value="ECO:0007669"/>
    <property type="project" value="TreeGrafter"/>
</dbReference>
<accession>A0A2I0B707</accession>
<dbReference type="STRING" id="1088818.A0A2I0B707"/>
<dbReference type="PANTHER" id="PTHR10655:SF17">
    <property type="entry name" value="LYSOPHOSPHOLIPASE-LIKE PROTEIN 1"/>
    <property type="match status" value="1"/>
</dbReference>
<dbReference type="Gene3D" id="3.40.50.1820">
    <property type="entry name" value="alpha/beta hydrolase"/>
    <property type="match status" value="1"/>
</dbReference>
<keyword evidence="2 4" id="KW-0378">Hydrolase</keyword>
<comment type="similarity">
    <text evidence="1">Belongs to the AB hydrolase superfamily. AB hydrolase 2 family.</text>
</comment>
<dbReference type="PANTHER" id="PTHR10655">
    <property type="entry name" value="LYSOPHOSPHOLIPASE-RELATED"/>
    <property type="match status" value="1"/>
</dbReference>
<evidence type="ECO:0000313" key="4">
    <source>
        <dbReference type="EMBL" id="PKA63587.1"/>
    </source>
</evidence>
<evidence type="ECO:0000313" key="5">
    <source>
        <dbReference type="Proteomes" id="UP000236161"/>
    </source>
</evidence>
<keyword evidence="5" id="KW-1185">Reference proteome</keyword>
<dbReference type="EC" id="3.1.1.5" evidence="4"/>
<gene>
    <name evidence="4" type="ORF">AXF42_Ash005482</name>
</gene>
<dbReference type="GO" id="GO:0004622">
    <property type="term" value="F:phosphatidylcholine lysophospholipase activity"/>
    <property type="evidence" value="ECO:0007669"/>
    <property type="project" value="UniProtKB-EC"/>
</dbReference>
<dbReference type="Proteomes" id="UP000236161">
    <property type="component" value="Unassembled WGS sequence"/>
</dbReference>
<dbReference type="Pfam" id="PF02230">
    <property type="entry name" value="Abhydrolase_2"/>
    <property type="match status" value="1"/>
</dbReference>
<dbReference type="InterPro" id="IPR050565">
    <property type="entry name" value="LYPA1-2/EST-like"/>
</dbReference>
<dbReference type="EMBL" id="KZ451908">
    <property type="protein sequence ID" value="PKA63587.1"/>
    <property type="molecule type" value="Genomic_DNA"/>
</dbReference>